<dbReference type="Proteomes" id="UP000284842">
    <property type="component" value="Unassembled WGS sequence"/>
</dbReference>
<gene>
    <name evidence="1" type="ORF">CVT24_002119</name>
</gene>
<evidence type="ECO:0008006" key="3">
    <source>
        <dbReference type="Google" id="ProtNLM"/>
    </source>
</evidence>
<dbReference type="InParanoid" id="A0A409YI23"/>
<keyword evidence="2" id="KW-1185">Reference proteome</keyword>
<evidence type="ECO:0000313" key="1">
    <source>
        <dbReference type="EMBL" id="PPR02634.1"/>
    </source>
</evidence>
<dbReference type="EMBL" id="NHTK01001157">
    <property type="protein sequence ID" value="PPR02634.1"/>
    <property type="molecule type" value="Genomic_DNA"/>
</dbReference>
<dbReference type="SUPFAM" id="SSF52047">
    <property type="entry name" value="RNI-like"/>
    <property type="match status" value="1"/>
</dbReference>
<feature type="non-terminal residue" evidence="1">
    <location>
        <position position="434"/>
    </location>
</feature>
<sequence length="434" mass="48285">MNPSSSTQHGTVIPPELISEVFSHVADDDISTLSACSQTSTWFRPGMQQRIFASVDLDYLLVEIEDPDSNSGSRFTLGDADGFTRSARFLAAITKNPRLAEYVNVFSFRINGIATLFLNYMNMARQCTRTSFSVLDILPCLTHLREFNFRAENHQPYPVALRMLCPTFQAVIAEVLQKSKDLKYLDISGFEGFPFDVLASASRLEQMTVMTLSASKNIGSPPAHVNVIAPSSLVLSYRRLHNSQLDTLLHMLKYHSGTFNFSRLKHLCIHRPTLSPALLASLLGFVRPDVLNSLSLLIPGDAMEPCFVPPHWNHAIPVQREPAELVSLQAFHGLKRLDFLTSTEVLATNVQRVSQEEQEDDSDDLTEELQHCVLTPFEWLGRVIRTLPVVDTNEGPQLCLDISCHVDVVSIDHIASVPLLHQEKASEAEGTSGS</sequence>
<dbReference type="OrthoDB" id="2788229at2759"/>
<reference evidence="1 2" key="1">
    <citation type="journal article" date="2018" name="Evol. Lett.">
        <title>Horizontal gene cluster transfer increased hallucinogenic mushroom diversity.</title>
        <authorList>
            <person name="Reynolds H.T."/>
            <person name="Vijayakumar V."/>
            <person name="Gluck-Thaler E."/>
            <person name="Korotkin H.B."/>
            <person name="Matheny P.B."/>
            <person name="Slot J.C."/>
        </authorList>
    </citation>
    <scope>NUCLEOTIDE SEQUENCE [LARGE SCALE GENOMIC DNA]</scope>
    <source>
        <strain evidence="1 2">2629</strain>
    </source>
</reference>
<organism evidence="1 2">
    <name type="scientific">Panaeolus cyanescens</name>
    <dbReference type="NCBI Taxonomy" id="181874"/>
    <lineage>
        <taxon>Eukaryota</taxon>
        <taxon>Fungi</taxon>
        <taxon>Dikarya</taxon>
        <taxon>Basidiomycota</taxon>
        <taxon>Agaricomycotina</taxon>
        <taxon>Agaricomycetes</taxon>
        <taxon>Agaricomycetidae</taxon>
        <taxon>Agaricales</taxon>
        <taxon>Agaricineae</taxon>
        <taxon>Galeropsidaceae</taxon>
        <taxon>Panaeolus</taxon>
    </lineage>
</organism>
<dbReference type="AlphaFoldDB" id="A0A409YI23"/>
<evidence type="ECO:0000313" key="2">
    <source>
        <dbReference type="Proteomes" id="UP000284842"/>
    </source>
</evidence>
<accession>A0A409YI23</accession>
<comment type="caution">
    <text evidence="1">The sequence shown here is derived from an EMBL/GenBank/DDBJ whole genome shotgun (WGS) entry which is preliminary data.</text>
</comment>
<proteinExistence type="predicted"/>
<protein>
    <recommendedName>
        <fullName evidence="3">F-box domain-containing protein</fullName>
    </recommendedName>
</protein>
<name>A0A409YI23_9AGAR</name>